<dbReference type="OrthoDB" id="3041043at2759"/>
<organism evidence="1 2">
    <name type="scientific">Dendrothele bispora (strain CBS 962.96)</name>
    <dbReference type="NCBI Taxonomy" id="1314807"/>
    <lineage>
        <taxon>Eukaryota</taxon>
        <taxon>Fungi</taxon>
        <taxon>Dikarya</taxon>
        <taxon>Basidiomycota</taxon>
        <taxon>Agaricomycotina</taxon>
        <taxon>Agaricomycetes</taxon>
        <taxon>Agaricomycetidae</taxon>
        <taxon>Agaricales</taxon>
        <taxon>Agaricales incertae sedis</taxon>
        <taxon>Dendrothele</taxon>
    </lineage>
</organism>
<dbReference type="EMBL" id="ML179156">
    <property type="protein sequence ID" value="THU97436.1"/>
    <property type="molecule type" value="Genomic_DNA"/>
</dbReference>
<reference evidence="1 2" key="1">
    <citation type="journal article" date="2019" name="Nat. Ecol. Evol.">
        <title>Megaphylogeny resolves global patterns of mushroom evolution.</title>
        <authorList>
            <person name="Varga T."/>
            <person name="Krizsan K."/>
            <person name="Foldi C."/>
            <person name="Dima B."/>
            <person name="Sanchez-Garcia M."/>
            <person name="Sanchez-Ramirez S."/>
            <person name="Szollosi G.J."/>
            <person name="Szarkandi J.G."/>
            <person name="Papp V."/>
            <person name="Albert L."/>
            <person name="Andreopoulos W."/>
            <person name="Angelini C."/>
            <person name="Antonin V."/>
            <person name="Barry K.W."/>
            <person name="Bougher N.L."/>
            <person name="Buchanan P."/>
            <person name="Buyck B."/>
            <person name="Bense V."/>
            <person name="Catcheside P."/>
            <person name="Chovatia M."/>
            <person name="Cooper J."/>
            <person name="Damon W."/>
            <person name="Desjardin D."/>
            <person name="Finy P."/>
            <person name="Geml J."/>
            <person name="Haridas S."/>
            <person name="Hughes K."/>
            <person name="Justo A."/>
            <person name="Karasinski D."/>
            <person name="Kautmanova I."/>
            <person name="Kiss B."/>
            <person name="Kocsube S."/>
            <person name="Kotiranta H."/>
            <person name="LaButti K.M."/>
            <person name="Lechner B.E."/>
            <person name="Liimatainen K."/>
            <person name="Lipzen A."/>
            <person name="Lukacs Z."/>
            <person name="Mihaltcheva S."/>
            <person name="Morgado L.N."/>
            <person name="Niskanen T."/>
            <person name="Noordeloos M.E."/>
            <person name="Ohm R.A."/>
            <person name="Ortiz-Santana B."/>
            <person name="Ovrebo C."/>
            <person name="Racz N."/>
            <person name="Riley R."/>
            <person name="Savchenko A."/>
            <person name="Shiryaev A."/>
            <person name="Soop K."/>
            <person name="Spirin V."/>
            <person name="Szebenyi C."/>
            <person name="Tomsovsky M."/>
            <person name="Tulloss R.E."/>
            <person name="Uehling J."/>
            <person name="Grigoriev I.V."/>
            <person name="Vagvolgyi C."/>
            <person name="Papp T."/>
            <person name="Martin F.M."/>
            <person name="Miettinen O."/>
            <person name="Hibbett D.S."/>
            <person name="Nagy L.G."/>
        </authorList>
    </citation>
    <scope>NUCLEOTIDE SEQUENCE [LARGE SCALE GENOMIC DNA]</scope>
    <source>
        <strain evidence="1 2">CBS 962.96</strain>
    </source>
</reference>
<dbReference type="Proteomes" id="UP000297245">
    <property type="component" value="Unassembled WGS sequence"/>
</dbReference>
<evidence type="ECO:0000313" key="2">
    <source>
        <dbReference type="Proteomes" id="UP000297245"/>
    </source>
</evidence>
<keyword evidence="2" id="KW-1185">Reference proteome</keyword>
<dbReference type="AlphaFoldDB" id="A0A4S8M5C9"/>
<sequence length="498" mass="57489">MDRIRYSLVSRQENRVVSSYNRRTFHIRKLLYRYLDTISDIAQFRSLQYQTGMLISGYAAVQFFDNTVCPGSGLDVFVEIGRVEPVAKFLMEKGFVFEPDQDQLGGFEQESSMVKVLRTGNNDVHQLPVPPNLNLWNIQHPKNLAEIFNFVKDGKRIQISTCLKTPMAVILNFHSTCVMNIISHSHAYSFYPYETFEEGVEISIFAQWQLERDNHCATCEKYTGKGWRMISKPSAKAYFRPNSEFRNDARFVGDSGCWTIPLEPFHDQNEVVSSEHQALHISMHAKDDIVRANGWRNDVNGIGELMIFFDILSSGSLEHQYTIPWFSHPIITDGLDDRQLIGRMHDWCRAANAGSISQPQEDVKSRAEKVFYNALMSARFPCENNLEYSSYPDVETGRPLLDVLTKLFRILEHDPEVEISFLPYSWPDDDAKWLRRIRRPKLSRGIITNVKVFPSPHVFPSKDSIEKFMYWSAQRSLKNLGVDLTVSMSEYTCTLWGD</sequence>
<gene>
    <name evidence="1" type="ORF">K435DRAFT_965519</name>
</gene>
<evidence type="ECO:0000313" key="1">
    <source>
        <dbReference type="EMBL" id="THU97436.1"/>
    </source>
</evidence>
<protein>
    <submittedName>
        <fullName evidence="1">Uncharacterized protein</fullName>
    </submittedName>
</protein>
<accession>A0A4S8M5C9</accession>
<proteinExistence type="predicted"/>
<name>A0A4S8M5C9_DENBC</name>